<evidence type="ECO:0000256" key="4">
    <source>
        <dbReference type="ARBA" id="ARBA00022630"/>
    </source>
</evidence>
<comment type="similarity">
    <text evidence="3">Belongs to the lysine N(6)-hydroxylase/L-ornithine N(5)-oxygenase family.</text>
</comment>
<evidence type="ECO:0000256" key="3">
    <source>
        <dbReference type="ARBA" id="ARBA00007588"/>
    </source>
</evidence>
<evidence type="ECO:0000256" key="5">
    <source>
        <dbReference type="ARBA" id="ARBA00022827"/>
    </source>
</evidence>
<dbReference type="GO" id="GO:0004497">
    <property type="term" value="F:monooxygenase activity"/>
    <property type="evidence" value="ECO:0007669"/>
    <property type="project" value="UniProtKB-KW"/>
</dbReference>
<organism evidence="8 9">
    <name type="scientific">Pleionea litopenaei</name>
    <dbReference type="NCBI Taxonomy" id="3070815"/>
    <lineage>
        <taxon>Bacteria</taxon>
        <taxon>Pseudomonadati</taxon>
        <taxon>Pseudomonadota</taxon>
        <taxon>Gammaproteobacteria</taxon>
        <taxon>Oceanospirillales</taxon>
        <taxon>Pleioneaceae</taxon>
        <taxon>Pleionea</taxon>
    </lineage>
</organism>
<keyword evidence="4" id="KW-0285">Flavoprotein</keyword>
<evidence type="ECO:0000256" key="2">
    <source>
        <dbReference type="ARBA" id="ARBA00004924"/>
    </source>
</evidence>
<evidence type="ECO:0000256" key="7">
    <source>
        <dbReference type="ARBA" id="ARBA00023002"/>
    </source>
</evidence>
<keyword evidence="6" id="KW-0521">NADP</keyword>
<dbReference type="PANTHER" id="PTHR42802:SF1">
    <property type="entry name" value="L-ORNITHINE N(5)-MONOOXYGENASE"/>
    <property type="match status" value="1"/>
</dbReference>
<comment type="pathway">
    <text evidence="2">Siderophore biosynthesis.</text>
</comment>
<sequence length="449" mass="51981">MNINNLDFAGIGIGPFNLSLAALVSNQPERCGRFFDLSESFNWHPGMMLESATLQTPFLSDLVTLADPTHPLSFLNYVKQSGRLYSFYIRENFFLMRSEYNQYCQWVSEQLDNVQFSSSVERVEFDEKEQCYRLFIDASSSNRPHRREEYTAKKIIIGTGPKPWLPDCCVKYADKVTHSSRYLQDREKLKSKSSITIVGSGQSAAEIFYDLLSDIECHGYELNWITRAPRFFPLEYSKLTLEMTSPEYVDYFYQLPVHKKEQLLAEQKHLYKGINSDLINAIFDLLYIKQLNHSPKVNLITNSELYGCQHKESHYQLKFHQVEQNVAFECSTQGLVLASGYRFTPPDCLQPISKRIAWTEKGEFDVSRYYAIDKQRKEIFVQNAELHSHGFVTPDLGMACYRNSHLIKQLYGKEIYPIETDIAFQTFSPEQIDSSSFNLNQALNIARVS</sequence>
<name>A0AA51RSH2_9GAMM</name>
<keyword evidence="5" id="KW-0274">FAD</keyword>
<keyword evidence="7" id="KW-0560">Oxidoreductase</keyword>
<dbReference type="EMBL" id="CP133548">
    <property type="protein sequence ID" value="WMS86747.1"/>
    <property type="molecule type" value="Genomic_DNA"/>
</dbReference>
<proteinExistence type="inferred from homology"/>
<dbReference type="PANTHER" id="PTHR42802">
    <property type="entry name" value="MONOOXYGENASE"/>
    <property type="match status" value="1"/>
</dbReference>
<dbReference type="Proteomes" id="UP001239782">
    <property type="component" value="Chromosome"/>
</dbReference>
<dbReference type="RefSeq" id="WP_309201892.1">
    <property type="nucleotide sequence ID" value="NZ_CP133548.1"/>
</dbReference>
<dbReference type="SUPFAM" id="SSF51905">
    <property type="entry name" value="FAD/NAD(P)-binding domain"/>
    <property type="match status" value="1"/>
</dbReference>
<comment type="cofactor">
    <cofactor evidence="1">
        <name>FAD</name>
        <dbReference type="ChEBI" id="CHEBI:57692"/>
    </cofactor>
</comment>
<protein>
    <submittedName>
        <fullName evidence="8">SidA/IucD/PvdA family monooxygenase</fullName>
    </submittedName>
</protein>
<evidence type="ECO:0000313" key="9">
    <source>
        <dbReference type="Proteomes" id="UP001239782"/>
    </source>
</evidence>
<evidence type="ECO:0000256" key="6">
    <source>
        <dbReference type="ARBA" id="ARBA00022857"/>
    </source>
</evidence>
<dbReference type="InterPro" id="IPR036188">
    <property type="entry name" value="FAD/NAD-bd_sf"/>
</dbReference>
<dbReference type="AlphaFoldDB" id="A0AA51RSH2"/>
<accession>A0AA51RSH2</accession>
<keyword evidence="9" id="KW-1185">Reference proteome</keyword>
<dbReference type="Pfam" id="PF13434">
    <property type="entry name" value="Lys_Orn_oxgnase"/>
    <property type="match status" value="1"/>
</dbReference>
<evidence type="ECO:0000256" key="1">
    <source>
        <dbReference type="ARBA" id="ARBA00001974"/>
    </source>
</evidence>
<reference evidence="8 9" key="1">
    <citation type="submission" date="2023-08" db="EMBL/GenBank/DDBJ databases">
        <title>Pleionea litopenaei sp. nov., isolated from stomach of juvenile Litopenaeus vannamei.</title>
        <authorList>
            <person name="Rho A.M."/>
            <person name="Hwang C.Y."/>
        </authorList>
    </citation>
    <scope>NUCLEOTIDE SEQUENCE [LARGE SCALE GENOMIC DNA]</scope>
    <source>
        <strain evidence="8 9">HL-JVS1</strain>
    </source>
</reference>
<dbReference type="InterPro" id="IPR025700">
    <property type="entry name" value="Lys/Orn_oxygenase"/>
</dbReference>
<evidence type="ECO:0000313" key="8">
    <source>
        <dbReference type="EMBL" id="WMS86747.1"/>
    </source>
</evidence>
<keyword evidence="8" id="KW-0503">Monooxygenase</keyword>
<dbReference type="Gene3D" id="3.50.50.60">
    <property type="entry name" value="FAD/NAD(P)-binding domain"/>
    <property type="match status" value="1"/>
</dbReference>
<gene>
    <name evidence="8" type="ORF">Q9312_16115</name>
</gene>
<dbReference type="KEGG" id="plei:Q9312_16115"/>